<accession>A0A7R6PIX3</accession>
<sequence length="44" mass="4812">MFGIDPYVMETLIPSLVGVAAMAGAMVWGFIKIRHLMNDDQSGK</sequence>
<organism evidence="2 3">
    <name type="scientific">Neptunomonas japonica JAMM 1380</name>
    <dbReference type="NCBI Taxonomy" id="1441457"/>
    <lineage>
        <taxon>Bacteria</taxon>
        <taxon>Pseudomonadati</taxon>
        <taxon>Pseudomonadota</taxon>
        <taxon>Gammaproteobacteria</taxon>
        <taxon>Oceanospirillales</taxon>
        <taxon>Oceanospirillaceae</taxon>
        <taxon>Neptunomonas</taxon>
    </lineage>
</organism>
<name>A0A7R6PIX3_9GAMM</name>
<keyword evidence="3" id="KW-1185">Reference proteome</keyword>
<gene>
    <name evidence="2" type="ORF">NEJAP_3104</name>
</gene>
<proteinExistence type="predicted"/>
<dbReference type="RefSeq" id="WP_268927814.1">
    <property type="nucleotide sequence ID" value="NZ_AP014546.1"/>
</dbReference>
<dbReference type="KEGG" id="njp:NEJAP_3104"/>
<keyword evidence="1" id="KW-0472">Membrane</keyword>
<reference evidence="2 3" key="1">
    <citation type="journal article" date="2008" name="Int. J. Syst. Evol. Microbiol.">
        <title>Neptunomonas japonica sp. nov., an Osedax japonicus symbiont-like bacterium isolated from sediment adjacent to sperm whale carcasses off Kagoshima, Japan.</title>
        <authorList>
            <person name="Miyazaki M."/>
            <person name="Nogi Y."/>
            <person name="Fujiwara Y."/>
            <person name="Kawato M."/>
            <person name="Kubokawa K."/>
            <person name="Horikoshi K."/>
        </authorList>
    </citation>
    <scope>NUCLEOTIDE SEQUENCE [LARGE SCALE GENOMIC DNA]</scope>
    <source>
        <strain evidence="2 3">JAMM 1380</strain>
    </source>
</reference>
<protein>
    <submittedName>
        <fullName evidence="2">Uncharacterized protein</fullName>
    </submittedName>
</protein>
<dbReference type="Proteomes" id="UP000595332">
    <property type="component" value="Chromosome"/>
</dbReference>
<keyword evidence="1" id="KW-0812">Transmembrane</keyword>
<feature type="transmembrane region" description="Helical" evidence="1">
    <location>
        <begin position="12"/>
        <end position="31"/>
    </location>
</feature>
<evidence type="ECO:0000313" key="2">
    <source>
        <dbReference type="EMBL" id="BBB31042.1"/>
    </source>
</evidence>
<evidence type="ECO:0000313" key="3">
    <source>
        <dbReference type="Proteomes" id="UP000595332"/>
    </source>
</evidence>
<keyword evidence="1" id="KW-1133">Transmembrane helix</keyword>
<evidence type="ECO:0000256" key="1">
    <source>
        <dbReference type="SAM" id="Phobius"/>
    </source>
</evidence>
<dbReference type="EMBL" id="AP014546">
    <property type="protein sequence ID" value="BBB31042.1"/>
    <property type="molecule type" value="Genomic_DNA"/>
</dbReference>
<dbReference type="AlphaFoldDB" id="A0A7R6PIX3"/>